<keyword evidence="2" id="KW-1185">Reference proteome</keyword>
<organism evidence="1 2">
    <name type="scientific">Austropuccinia psidii MF-1</name>
    <dbReference type="NCBI Taxonomy" id="1389203"/>
    <lineage>
        <taxon>Eukaryota</taxon>
        <taxon>Fungi</taxon>
        <taxon>Dikarya</taxon>
        <taxon>Basidiomycota</taxon>
        <taxon>Pucciniomycotina</taxon>
        <taxon>Pucciniomycetes</taxon>
        <taxon>Pucciniales</taxon>
        <taxon>Sphaerophragmiaceae</taxon>
        <taxon>Austropuccinia</taxon>
    </lineage>
</organism>
<proteinExistence type="predicted"/>
<gene>
    <name evidence="1" type="ORF">O181_041340</name>
</gene>
<reference evidence="1" key="1">
    <citation type="submission" date="2021-03" db="EMBL/GenBank/DDBJ databases">
        <title>Draft genome sequence of rust myrtle Austropuccinia psidii MF-1, a brazilian biotype.</title>
        <authorList>
            <person name="Quecine M.C."/>
            <person name="Pachon D.M.R."/>
            <person name="Bonatelli M.L."/>
            <person name="Correr F.H."/>
            <person name="Franceschini L.M."/>
            <person name="Leite T.F."/>
            <person name="Margarido G.R.A."/>
            <person name="Almeida C.A."/>
            <person name="Ferrarezi J.A."/>
            <person name="Labate C.A."/>
        </authorList>
    </citation>
    <scope>NUCLEOTIDE SEQUENCE</scope>
    <source>
        <strain evidence="1">MF-1</strain>
    </source>
</reference>
<dbReference type="Proteomes" id="UP000765509">
    <property type="component" value="Unassembled WGS sequence"/>
</dbReference>
<sequence>MKRETGTPEESGGRRFSKAPYRIPTTFWVPSSLRIVQNVVLVLGIPSSTCWLYATAIILESLAEPGQSMRSMGLRPRMQLKHGSLSALVAEG</sequence>
<evidence type="ECO:0000313" key="2">
    <source>
        <dbReference type="Proteomes" id="UP000765509"/>
    </source>
</evidence>
<dbReference type="AlphaFoldDB" id="A0A9Q3HH21"/>
<protein>
    <submittedName>
        <fullName evidence="1">Uncharacterized protein</fullName>
    </submittedName>
</protein>
<name>A0A9Q3HH21_9BASI</name>
<dbReference type="EMBL" id="AVOT02016428">
    <property type="protein sequence ID" value="MBW0501625.1"/>
    <property type="molecule type" value="Genomic_DNA"/>
</dbReference>
<comment type="caution">
    <text evidence="1">The sequence shown here is derived from an EMBL/GenBank/DDBJ whole genome shotgun (WGS) entry which is preliminary data.</text>
</comment>
<evidence type="ECO:0000313" key="1">
    <source>
        <dbReference type="EMBL" id="MBW0501625.1"/>
    </source>
</evidence>
<accession>A0A9Q3HH21</accession>